<name>A0ABW4S3I8_9RHOB</name>
<dbReference type="InterPro" id="IPR027417">
    <property type="entry name" value="P-loop_NTPase"/>
</dbReference>
<evidence type="ECO:0000256" key="5">
    <source>
        <dbReference type="ARBA" id="ARBA00022840"/>
    </source>
</evidence>
<dbReference type="CDD" id="cd03257">
    <property type="entry name" value="ABC_NikE_OppD_transporters"/>
    <property type="match status" value="1"/>
</dbReference>
<sequence>MTGAILSARNLGRVFRVRHKGRRQDLHAVSDLDMDLMPGKTLGVVGESGCGKTTLNRMLLLLDRPTTGQVIFNGIESSGMTAQDRLEFRRAVQPVFQNPFSSLDPRMRVGKIIAEPLSATPGMTRDAVDRRVGEVLGAVGLSPADARRFPNEFSGGQRQRIAIARAIAPKPRVLMLDEPVSSQDISIRAQILNILKDLQDEYGLGCIFISHDLATVRFMADDVIVMYLGRVIERGTARAICTAPEHPYTKALLAAALPPDPDAPPAELPPQGEIPSPLDPPQGCPYHTRCPLRFGRCDRERPAMHAAPHGGLAACHLLDPDPREPAARP</sequence>
<reference evidence="9" key="1">
    <citation type="journal article" date="2019" name="Int. J. Syst. Evol. Microbiol.">
        <title>The Global Catalogue of Microorganisms (GCM) 10K type strain sequencing project: providing services to taxonomists for standard genome sequencing and annotation.</title>
        <authorList>
            <consortium name="The Broad Institute Genomics Platform"/>
            <consortium name="The Broad Institute Genome Sequencing Center for Infectious Disease"/>
            <person name="Wu L."/>
            <person name="Ma J."/>
        </authorList>
    </citation>
    <scope>NUCLEOTIDE SEQUENCE [LARGE SCALE GENOMIC DNA]</scope>
    <source>
        <strain evidence="9">CGMCC 4.7242</strain>
    </source>
</reference>
<dbReference type="Gene3D" id="3.40.50.300">
    <property type="entry name" value="P-loop containing nucleotide triphosphate hydrolases"/>
    <property type="match status" value="1"/>
</dbReference>
<dbReference type="InterPro" id="IPR013563">
    <property type="entry name" value="Oligopep_ABC_C"/>
</dbReference>
<feature type="domain" description="ABC transporter" evidence="7">
    <location>
        <begin position="6"/>
        <end position="253"/>
    </location>
</feature>
<dbReference type="PROSITE" id="PS50893">
    <property type="entry name" value="ABC_TRANSPORTER_2"/>
    <property type="match status" value="1"/>
</dbReference>
<dbReference type="Pfam" id="PF08352">
    <property type="entry name" value="oligo_HPY"/>
    <property type="match status" value="1"/>
</dbReference>
<evidence type="ECO:0000256" key="3">
    <source>
        <dbReference type="ARBA" id="ARBA00022448"/>
    </source>
</evidence>
<evidence type="ECO:0000256" key="1">
    <source>
        <dbReference type="ARBA" id="ARBA00004417"/>
    </source>
</evidence>
<dbReference type="RefSeq" id="WP_390260572.1">
    <property type="nucleotide sequence ID" value="NZ_JBHUGH010000005.1"/>
</dbReference>
<keyword evidence="3" id="KW-0813">Transport</keyword>
<organism evidence="8 9">
    <name type="scientific">Halodurantibacterium flavum</name>
    <dbReference type="NCBI Taxonomy" id="1382802"/>
    <lineage>
        <taxon>Bacteria</taxon>
        <taxon>Pseudomonadati</taxon>
        <taxon>Pseudomonadota</taxon>
        <taxon>Alphaproteobacteria</taxon>
        <taxon>Rhodobacterales</taxon>
        <taxon>Paracoccaceae</taxon>
        <taxon>Halodurantibacterium</taxon>
    </lineage>
</organism>
<keyword evidence="4" id="KW-0547">Nucleotide-binding</keyword>
<keyword evidence="9" id="KW-1185">Reference proteome</keyword>
<feature type="compositionally biased region" description="Pro residues" evidence="6">
    <location>
        <begin position="259"/>
        <end position="268"/>
    </location>
</feature>
<dbReference type="SUPFAM" id="SSF52540">
    <property type="entry name" value="P-loop containing nucleoside triphosphate hydrolases"/>
    <property type="match status" value="1"/>
</dbReference>
<evidence type="ECO:0000256" key="4">
    <source>
        <dbReference type="ARBA" id="ARBA00022741"/>
    </source>
</evidence>
<gene>
    <name evidence="8" type="ORF">ACFSGJ_08055</name>
</gene>
<keyword evidence="5 8" id="KW-0067">ATP-binding</keyword>
<dbReference type="InterPro" id="IPR017871">
    <property type="entry name" value="ABC_transporter-like_CS"/>
</dbReference>
<comment type="similarity">
    <text evidence="2">Belongs to the ABC transporter superfamily.</text>
</comment>
<dbReference type="InterPro" id="IPR003593">
    <property type="entry name" value="AAA+_ATPase"/>
</dbReference>
<dbReference type="Proteomes" id="UP001597353">
    <property type="component" value="Unassembled WGS sequence"/>
</dbReference>
<feature type="region of interest" description="Disordered" evidence="6">
    <location>
        <begin position="259"/>
        <end position="280"/>
    </location>
</feature>
<evidence type="ECO:0000256" key="6">
    <source>
        <dbReference type="SAM" id="MobiDB-lite"/>
    </source>
</evidence>
<protein>
    <submittedName>
        <fullName evidence="8">Oligopeptide/dipeptide ABC transporter ATP-binding protein</fullName>
    </submittedName>
</protein>
<dbReference type="Pfam" id="PF00005">
    <property type="entry name" value="ABC_tran"/>
    <property type="match status" value="1"/>
</dbReference>
<comment type="subcellular location">
    <subcellularLocation>
        <location evidence="1">Cell inner membrane</location>
        <topology evidence="1">Peripheral membrane protein</topology>
    </subcellularLocation>
</comment>
<evidence type="ECO:0000313" key="8">
    <source>
        <dbReference type="EMBL" id="MFD1912166.1"/>
    </source>
</evidence>
<evidence type="ECO:0000313" key="9">
    <source>
        <dbReference type="Proteomes" id="UP001597353"/>
    </source>
</evidence>
<dbReference type="NCBIfam" id="TIGR01727">
    <property type="entry name" value="oligo_HPY"/>
    <property type="match status" value="1"/>
</dbReference>
<accession>A0ABW4S3I8</accession>
<evidence type="ECO:0000256" key="2">
    <source>
        <dbReference type="ARBA" id="ARBA00005417"/>
    </source>
</evidence>
<dbReference type="PANTHER" id="PTHR43776">
    <property type="entry name" value="TRANSPORT ATP-BINDING PROTEIN"/>
    <property type="match status" value="1"/>
</dbReference>
<dbReference type="EMBL" id="JBHUGH010000005">
    <property type="protein sequence ID" value="MFD1912166.1"/>
    <property type="molecule type" value="Genomic_DNA"/>
</dbReference>
<proteinExistence type="inferred from homology"/>
<evidence type="ECO:0000259" key="7">
    <source>
        <dbReference type="PROSITE" id="PS50893"/>
    </source>
</evidence>
<dbReference type="SMART" id="SM00382">
    <property type="entry name" value="AAA"/>
    <property type="match status" value="1"/>
</dbReference>
<dbReference type="InterPro" id="IPR003439">
    <property type="entry name" value="ABC_transporter-like_ATP-bd"/>
</dbReference>
<dbReference type="InterPro" id="IPR050319">
    <property type="entry name" value="ABC_transp_ATP-bind"/>
</dbReference>
<dbReference type="GO" id="GO:0005524">
    <property type="term" value="F:ATP binding"/>
    <property type="evidence" value="ECO:0007669"/>
    <property type="project" value="UniProtKB-KW"/>
</dbReference>
<dbReference type="PROSITE" id="PS00211">
    <property type="entry name" value="ABC_TRANSPORTER_1"/>
    <property type="match status" value="1"/>
</dbReference>
<comment type="caution">
    <text evidence="8">The sequence shown here is derived from an EMBL/GenBank/DDBJ whole genome shotgun (WGS) entry which is preliminary data.</text>
</comment>
<dbReference type="PANTHER" id="PTHR43776:SF7">
    <property type="entry name" value="D,D-DIPEPTIDE TRANSPORT ATP-BINDING PROTEIN DDPF-RELATED"/>
    <property type="match status" value="1"/>
</dbReference>